<reference evidence="1 2" key="1">
    <citation type="submission" date="2018-09" db="EMBL/GenBank/DDBJ databases">
        <authorList>
            <person name="Wang X."/>
            <person name="Du Z."/>
        </authorList>
    </citation>
    <scope>NUCLEOTIDE SEQUENCE [LARGE SCALE GENOMIC DNA]</scope>
    <source>
        <strain evidence="1 2">N3</strain>
    </source>
</reference>
<keyword evidence="2" id="KW-1185">Reference proteome</keyword>
<gene>
    <name evidence="1" type="ORF">D0X99_17920</name>
</gene>
<evidence type="ECO:0000313" key="1">
    <source>
        <dbReference type="EMBL" id="RIW12971.1"/>
    </source>
</evidence>
<comment type="caution">
    <text evidence="1">The sequence shown here is derived from an EMBL/GenBank/DDBJ whole genome shotgun (WGS) entry which is preliminary data.</text>
</comment>
<protein>
    <submittedName>
        <fullName evidence="1">Uncharacterized protein</fullName>
    </submittedName>
</protein>
<name>A0A418PMU8_9BACT</name>
<evidence type="ECO:0000313" key="2">
    <source>
        <dbReference type="Proteomes" id="UP000283522"/>
    </source>
</evidence>
<dbReference type="EMBL" id="QXML01000011">
    <property type="protein sequence ID" value="RIW12971.1"/>
    <property type="molecule type" value="Genomic_DNA"/>
</dbReference>
<dbReference type="AlphaFoldDB" id="A0A418PMU8"/>
<accession>A0A418PMU8</accession>
<proteinExistence type="predicted"/>
<organism evidence="1 2">
    <name type="scientific">Algoriphagus lacus</name>
    <dbReference type="NCBI Taxonomy" id="2056311"/>
    <lineage>
        <taxon>Bacteria</taxon>
        <taxon>Pseudomonadati</taxon>
        <taxon>Bacteroidota</taxon>
        <taxon>Cytophagia</taxon>
        <taxon>Cytophagales</taxon>
        <taxon>Cyclobacteriaceae</taxon>
        <taxon>Algoriphagus</taxon>
    </lineage>
</organism>
<dbReference type="Proteomes" id="UP000283522">
    <property type="component" value="Unassembled WGS sequence"/>
</dbReference>
<dbReference type="RefSeq" id="WP_119479236.1">
    <property type="nucleotide sequence ID" value="NZ_QXML01000011.1"/>
</dbReference>
<sequence>MVLLPELLNHHRLGRIQPTFRSLILEWIDWNLHTLHFTPRLNPAMHALAKLGPTHYPNKFFTD</sequence>